<comment type="similarity">
    <text evidence="2">Belongs to the histidine acid phosphatase family. MINPP1 subfamily.</text>
</comment>
<accession>A0A507CFA3</accession>
<keyword evidence="16" id="KW-1185">Reference proteome</keyword>
<dbReference type="GO" id="GO:0052745">
    <property type="term" value="F:inositol phosphate phosphatase activity"/>
    <property type="evidence" value="ECO:0007669"/>
    <property type="project" value="TreeGrafter"/>
</dbReference>
<keyword evidence="8" id="KW-0472">Membrane</keyword>
<dbReference type="Gene3D" id="3.40.50.1240">
    <property type="entry name" value="Phosphoglycerate mutase-like"/>
    <property type="match status" value="1"/>
</dbReference>
<evidence type="ECO:0000256" key="6">
    <source>
        <dbReference type="ARBA" id="ARBA00022729"/>
    </source>
</evidence>
<dbReference type="RefSeq" id="XP_031026880.1">
    <property type="nucleotide sequence ID" value="XM_031167295.1"/>
</dbReference>
<organism evidence="15 16">
    <name type="scientific">Synchytrium microbalum</name>
    <dbReference type="NCBI Taxonomy" id="1806994"/>
    <lineage>
        <taxon>Eukaryota</taxon>
        <taxon>Fungi</taxon>
        <taxon>Fungi incertae sedis</taxon>
        <taxon>Chytridiomycota</taxon>
        <taxon>Chytridiomycota incertae sedis</taxon>
        <taxon>Chytridiomycetes</taxon>
        <taxon>Synchytriales</taxon>
        <taxon>Synchytriaceae</taxon>
        <taxon>Synchytrium</taxon>
    </lineage>
</organism>
<comment type="caution">
    <text evidence="15">The sequence shown here is derived from an EMBL/GenBank/DDBJ whole genome shotgun (WGS) entry which is preliminary data.</text>
</comment>
<evidence type="ECO:0000256" key="3">
    <source>
        <dbReference type="ARBA" id="ARBA00012976"/>
    </source>
</evidence>
<keyword evidence="6 14" id="KW-0732">Signal</keyword>
<evidence type="ECO:0000313" key="15">
    <source>
        <dbReference type="EMBL" id="TPX36666.1"/>
    </source>
</evidence>
<dbReference type="InterPro" id="IPR029033">
    <property type="entry name" value="His_PPase_superfam"/>
</dbReference>
<dbReference type="EC" id="3.1.3.62" evidence="4"/>
<dbReference type="EMBL" id="QEAO01000004">
    <property type="protein sequence ID" value="TPX36666.1"/>
    <property type="molecule type" value="Genomic_DNA"/>
</dbReference>
<dbReference type="STRING" id="1806994.A0A507CFA3"/>
<sequence>MLYSWVFCYWMVLLGLLADASRESFIKNTLGPLRSYPEPVIQVHQVPASCELQQIQLVARHGKKFPTVGWYSKFRELESHLQKHNEVLKRTNPYLAQWKVPLNDEMIGQSTKSGLEEMRKMAVRMKGRHPDFFSTLTPEDIIVRSSNMSRTIESAAALIGGLYGDASTFLIEVLVKMLTQSCQRYCDVHNGMTHDSSSHSRVLQVSAAERIDLDLRNSGKQEHIQYILTQLPTLEVAVFDMFDGVCTLFNKDEFLVREVLKDLSVYYDYGYGFDINVDRMCSLVTDLLETAIGGKNYTVLLRFTHTAAMAALAAALGFFADPPPALSHVHHPSSRAWRSSFIGPYGANLQIETYQCHGQNKVSPYVRMLWNERTRFHKMKIPYCNDSKHTLCPLDKVLAAYV</sequence>
<comment type="catalytic activity">
    <reaction evidence="10">
        <text>1D-myo-inositol 1,2,5,6-tetrakisphosphate + H2O = 1D-myo-inositol 1,2,6-trisphosphate + phosphate</text>
        <dbReference type="Rhea" id="RHEA:77119"/>
        <dbReference type="ChEBI" id="CHEBI:15377"/>
        <dbReference type="ChEBI" id="CHEBI:43474"/>
        <dbReference type="ChEBI" id="CHEBI:195535"/>
        <dbReference type="ChEBI" id="CHEBI:195537"/>
        <dbReference type="EC" id="3.1.3.62"/>
    </reaction>
    <physiologicalReaction direction="left-to-right" evidence="10">
        <dbReference type="Rhea" id="RHEA:77120"/>
    </physiologicalReaction>
</comment>
<evidence type="ECO:0000256" key="12">
    <source>
        <dbReference type="ARBA" id="ARBA00043691"/>
    </source>
</evidence>
<dbReference type="SUPFAM" id="SSF53254">
    <property type="entry name" value="Phosphoglycerate mutase-like"/>
    <property type="match status" value="1"/>
</dbReference>
<evidence type="ECO:0000256" key="10">
    <source>
        <dbReference type="ARBA" id="ARBA00043668"/>
    </source>
</evidence>
<evidence type="ECO:0000256" key="8">
    <source>
        <dbReference type="ARBA" id="ARBA00023136"/>
    </source>
</evidence>
<evidence type="ECO:0000313" key="16">
    <source>
        <dbReference type="Proteomes" id="UP000319731"/>
    </source>
</evidence>
<keyword evidence="7" id="KW-0378">Hydrolase</keyword>
<evidence type="ECO:0000256" key="13">
    <source>
        <dbReference type="ARBA" id="ARBA00043832"/>
    </source>
</evidence>
<reference evidence="15 16" key="1">
    <citation type="journal article" date="2019" name="Sci. Rep.">
        <title>Comparative genomics of chytrid fungi reveal insights into the obligate biotrophic and pathogenic lifestyle of Synchytrium endobioticum.</title>
        <authorList>
            <person name="van de Vossenberg B.T.L.H."/>
            <person name="Warris S."/>
            <person name="Nguyen H.D.T."/>
            <person name="van Gent-Pelzer M.P.E."/>
            <person name="Joly D.L."/>
            <person name="van de Geest H.C."/>
            <person name="Bonants P.J.M."/>
            <person name="Smith D.S."/>
            <person name="Levesque C.A."/>
            <person name="van der Lee T.A.J."/>
        </authorList>
    </citation>
    <scope>NUCLEOTIDE SEQUENCE [LARGE SCALE GENOMIC DNA]</scope>
    <source>
        <strain evidence="15 16">JEL517</strain>
    </source>
</reference>
<dbReference type="PANTHER" id="PTHR20963:SF8">
    <property type="entry name" value="MULTIPLE INOSITOL POLYPHOSPHATE PHOSPHATASE 1"/>
    <property type="match status" value="1"/>
</dbReference>
<dbReference type="GO" id="GO:0003993">
    <property type="term" value="F:acid phosphatase activity"/>
    <property type="evidence" value="ECO:0007669"/>
    <property type="project" value="TreeGrafter"/>
</dbReference>
<protein>
    <recommendedName>
        <fullName evidence="5">Multiple inositol polyphosphate phosphatase 1</fullName>
        <ecNumber evidence="4">3.1.3.62</ecNumber>
        <ecNumber evidence="3">3.1.3.80</ecNumber>
    </recommendedName>
    <alternativeName>
        <fullName evidence="9">2,3-bisphosphoglycerate 3-phosphatase</fullName>
    </alternativeName>
</protein>
<evidence type="ECO:0000256" key="7">
    <source>
        <dbReference type="ARBA" id="ARBA00022801"/>
    </source>
</evidence>
<evidence type="ECO:0000256" key="11">
    <source>
        <dbReference type="ARBA" id="ARBA00043671"/>
    </source>
</evidence>
<dbReference type="GO" id="GO:0034417">
    <property type="term" value="F:bisphosphoglycerate 3-phosphatase activity"/>
    <property type="evidence" value="ECO:0007669"/>
    <property type="project" value="UniProtKB-EC"/>
</dbReference>
<proteinExistence type="inferred from homology"/>
<dbReference type="EC" id="3.1.3.80" evidence="3"/>
<dbReference type="GeneID" id="42002592"/>
<dbReference type="InterPro" id="IPR000560">
    <property type="entry name" value="His_Pase_clade-2"/>
</dbReference>
<dbReference type="OrthoDB" id="6509975at2759"/>
<evidence type="ECO:0000256" key="9">
    <source>
        <dbReference type="ARBA" id="ARBA00031642"/>
    </source>
</evidence>
<feature type="signal peptide" evidence="14">
    <location>
        <begin position="1"/>
        <end position="22"/>
    </location>
</feature>
<evidence type="ECO:0000256" key="5">
    <source>
        <dbReference type="ARBA" id="ARBA00018097"/>
    </source>
</evidence>
<gene>
    <name evidence="15" type="ORF">SmJEL517_g01367</name>
</gene>
<dbReference type="PANTHER" id="PTHR20963">
    <property type="entry name" value="MULTIPLE INOSITOL POLYPHOSPHATE PHOSPHATASE-RELATED"/>
    <property type="match status" value="1"/>
</dbReference>
<dbReference type="Proteomes" id="UP000319731">
    <property type="component" value="Unassembled WGS sequence"/>
</dbReference>
<dbReference type="Pfam" id="PF00328">
    <property type="entry name" value="His_Phos_2"/>
    <property type="match status" value="1"/>
</dbReference>
<comment type="catalytic activity">
    <reaction evidence="13">
        <text>(2R)-2,3-bisphosphoglycerate + H2O = (2R)-2-phosphoglycerate + phosphate</text>
        <dbReference type="Rhea" id="RHEA:27381"/>
        <dbReference type="ChEBI" id="CHEBI:15377"/>
        <dbReference type="ChEBI" id="CHEBI:43474"/>
        <dbReference type="ChEBI" id="CHEBI:58248"/>
        <dbReference type="ChEBI" id="CHEBI:58289"/>
        <dbReference type="EC" id="3.1.3.80"/>
    </reaction>
    <physiologicalReaction direction="left-to-right" evidence="13">
        <dbReference type="Rhea" id="RHEA:27382"/>
    </physiologicalReaction>
</comment>
<evidence type="ECO:0000256" key="2">
    <source>
        <dbReference type="ARBA" id="ARBA00008422"/>
    </source>
</evidence>
<comment type="catalytic activity">
    <reaction evidence="12">
        <text>1D-myo-inositol hexakisphosphate + H2O = 1D-myo-inositol 1,2,4,5,6-pentakisphosphate + phosphate</text>
        <dbReference type="Rhea" id="RHEA:16989"/>
        <dbReference type="ChEBI" id="CHEBI:15377"/>
        <dbReference type="ChEBI" id="CHEBI:43474"/>
        <dbReference type="ChEBI" id="CHEBI:57798"/>
        <dbReference type="ChEBI" id="CHEBI:58130"/>
        <dbReference type="EC" id="3.1.3.62"/>
    </reaction>
    <physiologicalReaction direction="left-to-right" evidence="12">
        <dbReference type="Rhea" id="RHEA:16990"/>
    </physiologicalReaction>
</comment>
<feature type="chain" id="PRO_5021508258" description="Multiple inositol polyphosphate phosphatase 1" evidence="14">
    <location>
        <begin position="23"/>
        <end position="402"/>
    </location>
</feature>
<dbReference type="AlphaFoldDB" id="A0A507CFA3"/>
<comment type="catalytic activity">
    <reaction evidence="11">
        <text>1D-myo-inositol 1,2,4,5,6-pentakisphosphate + H2O = 1D-myo-inositol 1,2,5,6-tetrakisphosphate + phosphate</text>
        <dbReference type="Rhea" id="RHEA:77115"/>
        <dbReference type="ChEBI" id="CHEBI:15377"/>
        <dbReference type="ChEBI" id="CHEBI:43474"/>
        <dbReference type="ChEBI" id="CHEBI:57798"/>
        <dbReference type="ChEBI" id="CHEBI:195535"/>
        <dbReference type="EC" id="3.1.3.62"/>
    </reaction>
    <physiologicalReaction direction="left-to-right" evidence="11">
        <dbReference type="Rhea" id="RHEA:77116"/>
    </physiologicalReaction>
</comment>
<dbReference type="CDD" id="cd07061">
    <property type="entry name" value="HP_HAP_like"/>
    <property type="match status" value="1"/>
</dbReference>
<evidence type="ECO:0000256" key="14">
    <source>
        <dbReference type="SAM" id="SignalP"/>
    </source>
</evidence>
<name>A0A507CFA3_9FUNG</name>
<comment type="subcellular location">
    <subcellularLocation>
        <location evidence="1">Membrane</location>
    </subcellularLocation>
</comment>
<evidence type="ECO:0000256" key="1">
    <source>
        <dbReference type="ARBA" id="ARBA00004370"/>
    </source>
</evidence>
<dbReference type="GO" id="GO:0016020">
    <property type="term" value="C:membrane"/>
    <property type="evidence" value="ECO:0007669"/>
    <property type="project" value="UniProtKB-SubCell"/>
</dbReference>
<evidence type="ECO:0000256" key="4">
    <source>
        <dbReference type="ARBA" id="ARBA00013040"/>
    </source>
</evidence>